<gene>
    <name evidence="1" type="ORF">AABB29_19695</name>
</gene>
<proteinExistence type="predicted"/>
<dbReference type="RefSeq" id="WP_341367136.1">
    <property type="nucleotide sequence ID" value="NZ_CP150951.2"/>
</dbReference>
<name>A0ABZ2V3E4_9RHOB</name>
<accession>A0ABZ2V3E4</accession>
<evidence type="ECO:0000313" key="1">
    <source>
        <dbReference type="EMBL" id="WZC49024.1"/>
    </source>
</evidence>
<dbReference type="EMBL" id="CP150951">
    <property type="protein sequence ID" value="WZC49024.1"/>
    <property type="molecule type" value="Genomic_DNA"/>
</dbReference>
<dbReference type="Proteomes" id="UP001440612">
    <property type="component" value="Chromosome"/>
</dbReference>
<keyword evidence="2" id="KW-1185">Reference proteome</keyword>
<evidence type="ECO:0000313" key="2">
    <source>
        <dbReference type="Proteomes" id="UP001440612"/>
    </source>
</evidence>
<reference evidence="2" key="1">
    <citation type="submission" date="2024-04" db="EMBL/GenBank/DDBJ databases">
        <title>Phylogenomic analyses of a clade within the roseobacter group suggest taxonomic reassignments of species of the genera Aestuariivita, Citreicella, Loktanella, Nautella, Pelagibaca, Ruegeria, Thalassobius, Thiobacimonas and Tropicibacter, and the proposal o.</title>
        <authorList>
            <person name="Jeon C.O."/>
        </authorList>
    </citation>
    <scope>NUCLEOTIDE SEQUENCE [LARGE SCALE GENOMIC DNA]</scope>
    <source>
        <strain evidence="2">BS5-3</strain>
    </source>
</reference>
<organism evidence="1 2">
    <name type="scientific">Yoonia phaeophyticola</name>
    <dbReference type="NCBI Taxonomy" id="3137369"/>
    <lineage>
        <taxon>Bacteria</taxon>
        <taxon>Pseudomonadati</taxon>
        <taxon>Pseudomonadota</taxon>
        <taxon>Alphaproteobacteria</taxon>
        <taxon>Rhodobacterales</taxon>
        <taxon>Paracoccaceae</taxon>
        <taxon>Yoonia</taxon>
    </lineage>
</organism>
<protein>
    <recommendedName>
        <fullName evidence="3">Roadblock/LAMTOR2 domain-containing protein</fullName>
    </recommendedName>
</protein>
<sequence>MNELTALTEKLAALAAEDEVYVAGARVISPDSGEVALAAILREIDNVVLERTLVFTIGEVEVSAIVAGRRLRGLLDITAGTAGADKVVGQVLSREEKAPLKAAGALLRLLCEGASRVTVRSKPAERFGTSADAGILATDLADIWDVDLDARPAPPVVRFMTANASSLTAYLYFEGGRTASEAAGETAPLQSIWDDQVTAFRKRQKELSSKVASGPHLTCLEGALGPGTAVAIAMAGDEVCLCTFAPDQIAALAASWQAITS</sequence>
<evidence type="ECO:0008006" key="3">
    <source>
        <dbReference type="Google" id="ProtNLM"/>
    </source>
</evidence>